<protein>
    <recommendedName>
        <fullName evidence="5">Membrane-anchored protein</fullName>
    </recommendedName>
</protein>
<accession>K6X9Y4</accession>
<feature type="region of interest" description="Disordered" evidence="1">
    <location>
        <begin position="71"/>
        <end position="111"/>
    </location>
</feature>
<reference evidence="3 4" key="1">
    <citation type="submission" date="2012-08" db="EMBL/GenBank/DDBJ databases">
        <title>Whole genome shotgun sequence of Kineosphaera limosa NBRC 100340.</title>
        <authorList>
            <person name="Yoshida I."/>
            <person name="Isaki S."/>
            <person name="Hosoyama A."/>
            <person name="Tsuchikane K."/>
            <person name="Katsumata H."/>
            <person name="Ando Y."/>
            <person name="Ohji S."/>
            <person name="Hamada M."/>
            <person name="Tamura T."/>
            <person name="Yamazoe A."/>
            <person name="Yamazaki S."/>
            <person name="Fujita N."/>
        </authorList>
    </citation>
    <scope>NUCLEOTIDE SEQUENCE [LARGE SCALE GENOMIC DNA]</scope>
    <source>
        <strain evidence="3 4">NBRC 100340</strain>
    </source>
</reference>
<gene>
    <name evidence="3" type="ORF">KILIM_024_00540</name>
</gene>
<keyword evidence="2" id="KW-0812">Transmembrane</keyword>
<evidence type="ECO:0000313" key="4">
    <source>
        <dbReference type="Proteomes" id="UP000008366"/>
    </source>
</evidence>
<dbReference type="EMBL" id="BAHD01000024">
    <property type="protein sequence ID" value="GAB95644.1"/>
    <property type="molecule type" value="Genomic_DNA"/>
</dbReference>
<dbReference type="eggNOG" id="COG4949">
    <property type="taxonomic scope" value="Bacteria"/>
</dbReference>
<evidence type="ECO:0000256" key="2">
    <source>
        <dbReference type="SAM" id="Phobius"/>
    </source>
</evidence>
<dbReference type="Proteomes" id="UP000008366">
    <property type="component" value="Unassembled WGS sequence"/>
</dbReference>
<organism evidence="3 4">
    <name type="scientific">Kineosphaera limosa NBRC 100340</name>
    <dbReference type="NCBI Taxonomy" id="1184609"/>
    <lineage>
        <taxon>Bacteria</taxon>
        <taxon>Bacillati</taxon>
        <taxon>Actinomycetota</taxon>
        <taxon>Actinomycetes</taxon>
        <taxon>Micrococcales</taxon>
        <taxon>Dermatophilaceae</taxon>
        <taxon>Kineosphaera</taxon>
    </lineage>
</organism>
<dbReference type="AlphaFoldDB" id="K6X9Y4"/>
<evidence type="ECO:0000313" key="3">
    <source>
        <dbReference type="EMBL" id="GAB95644.1"/>
    </source>
</evidence>
<evidence type="ECO:0000256" key="1">
    <source>
        <dbReference type="SAM" id="MobiDB-lite"/>
    </source>
</evidence>
<evidence type="ECO:0008006" key="5">
    <source>
        <dbReference type="Google" id="ProtNLM"/>
    </source>
</evidence>
<comment type="caution">
    <text evidence="3">The sequence shown here is derived from an EMBL/GenBank/DDBJ whole genome shotgun (WGS) entry which is preliminary data.</text>
</comment>
<feature type="transmembrane region" description="Helical" evidence="2">
    <location>
        <begin position="449"/>
        <end position="470"/>
    </location>
</feature>
<sequence>MRAGPPGLPNLVGVNANLDHPKRQWLLEELHARTAPRVQAPVRVIHLALKQPANAAGRDRNADLRQLIALQGSPDRNPAPVAAVSTEDSTPLQATPDPELSSDPGPTSGLSAIPAAQRRQAVFDRGGYTITWHNHTEYAGYTAVQTQAESPPFTADPDDVFPPEWESADAADRIAAVVVEVRAMPADREACIAGLPQLLDSRSICVMPVLDGEGILAGDFREDTHGFTRFILYVTPTESPGRVGRTIQHVLDLETYRSLAMIGLIRSQELSARLNRLDPRLLELVDDLDNSNRPAEEVLHELLTVTAELESLATASDFRFGATAAYNAIVEDRLAALGDDRFHARLDFREFLSRRYRPAIRTVASTERRLGRLLERSGRAAELLRTKVDVSRRAQNQALLTGMDARAETQLRLQHTVEGLSVVAISYYALGLLGYLFAPLTEALGIEKIWLMAAATPLVVLIAWLGMRWIRIRIHRSVGRRHE</sequence>
<keyword evidence="2" id="KW-0472">Membrane</keyword>
<dbReference type="Pfam" id="PF11902">
    <property type="entry name" value="DUF3422"/>
    <property type="match status" value="2"/>
</dbReference>
<keyword evidence="2" id="KW-1133">Transmembrane helix</keyword>
<proteinExistence type="predicted"/>
<name>K6X9Y4_9MICO</name>
<dbReference type="STRING" id="1184609.KILIM_024_00540"/>
<keyword evidence="4" id="KW-1185">Reference proteome</keyword>
<dbReference type="InterPro" id="IPR021830">
    <property type="entry name" value="DUF3422"/>
</dbReference>